<accession>A0A1L9C2J0</accession>
<evidence type="ECO:0000313" key="7">
    <source>
        <dbReference type="Proteomes" id="UP000278252"/>
    </source>
</evidence>
<evidence type="ECO:0000313" key="2">
    <source>
        <dbReference type="EMBL" id="OJH48628.1"/>
    </source>
</evidence>
<evidence type="ECO:0000313" key="6">
    <source>
        <dbReference type="Proteomes" id="UP000193969"/>
    </source>
</evidence>
<dbReference type="InterPro" id="IPR022026">
    <property type="entry name" value="DUF5981"/>
</dbReference>
<dbReference type="AlphaFoldDB" id="A0A1L9C2J0"/>
<evidence type="ECO:0000313" key="3">
    <source>
        <dbReference type="EMBL" id="RNI09522.1"/>
    </source>
</evidence>
<dbReference type="Proteomes" id="UP000193969">
    <property type="component" value="Unassembled WGS sequence"/>
</dbReference>
<reference evidence="2 5" key="1">
    <citation type="submission" date="2014-12" db="EMBL/GenBank/DDBJ databases">
        <title>The genome sequence of Methanohalophilus portucalensis strain FDF1.</title>
        <authorList>
            <person name="Lai M.-C."/>
            <person name="Lai S.-J."/>
        </authorList>
    </citation>
    <scope>NUCLEOTIDE SEQUENCE [LARGE SCALE GENOMIC DNA]</scope>
    <source>
        <strain evidence="2 5">FDF-1</strain>
    </source>
</reference>
<evidence type="ECO:0000259" key="1">
    <source>
        <dbReference type="Pfam" id="PF12225"/>
    </source>
</evidence>
<dbReference type="Proteomes" id="UP000278252">
    <property type="component" value="Unassembled WGS sequence"/>
</dbReference>
<dbReference type="RefSeq" id="WP_072361562.1">
    <property type="nucleotide sequence ID" value="NZ_FXBN01000002.1"/>
</dbReference>
<dbReference type="STRING" id="523843.SAMN06264941_1489"/>
<reference evidence="6" key="3">
    <citation type="submission" date="2017-04" db="EMBL/GenBank/DDBJ databases">
        <authorList>
            <person name="Varghese N."/>
            <person name="Submissions S."/>
        </authorList>
    </citation>
    <scope>NUCLEOTIDE SEQUENCE [LARGE SCALE GENOMIC DNA]</scope>
    <source>
        <strain evidence="6">FDF-1</strain>
    </source>
</reference>
<feature type="domain" description="Methylene-tetrahydrofolate reductase C-terminal-like" evidence="1">
    <location>
        <begin position="109"/>
        <end position="201"/>
    </location>
</feature>
<dbReference type="Pfam" id="PF12225">
    <property type="entry name" value="DUF5981"/>
    <property type="match status" value="1"/>
</dbReference>
<sequence>MIISSSKPFEEILDNLDDSGKIFVLGCGVCATKLQVGGEPEVEAMCRRLRNAGKEVIGGGVAKAACSIKSKESLLENDPAIEKADTIIVMSCGSGLSVVSSLVDVPVHPATNTDSLGGYSEGHVRKDLCAMCGSCIADFFGGVCPTARCPKGLMNGPCGGAMEGKCEVDPDRDCAWELIYLRLKEIGRLDLLENIFEPKEYDG</sequence>
<dbReference type="EMBL" id="RJJH01000014">
    <property type="protein sequence ID" value="RNI09522.1"/>
    <property type="molecule type" value="Genomic_DNA"/>
</dbReference>
<dbReference type="Proteomes" id="UP000185713">
    <property type="component" value="Unassembled WGS sequence"/>
</dbReference>
<protein>
    <submittedName>
        <fullName evidence="4">Methylene-tetrahydrofolate reductase C terminal</fullName>
    </submittedName>
</protein>
<dbReference type="OrthoDB" id="28177at2157"/>
<keyword evidence="6" id="KW-1185">Reference proteome</keyword>
<evidence type="ECO:0000313" key="5">
    <source>
        <dbReference type="Proteomes" id="UP000185713"/>
    </source>
</evidence>
<dbReference type="PANTHER" id="PTHR38755">
    <property type="entry name" value="5,10-METHYLENETETRAHYDROFOLATE REDUCTASE"/>
    <property type="match status" value="1"/>
</dbReference>
<reference evidence="4" key="2">
    <citation type="submission" date="2017-04" db="EMBL/GenBank/DDBJ databases">
        <authorList>
            <person name="Afonso C.L."/>
            <person name="Miller P.J."/>
            <person name="Scott M.A."/>
            <person name="Spackman E."/>
            <person name="Goraichik I."/>
            <person name="Dimitrov K.M."/>
            <person name="Suarez D.L."/>
            <person name="Swayne D.E."/>
        </authorList>
    </citation>
    <scope>NUCLEOTIDE SEQUENCE [LARGE SCALE GENOMIC DNA]</scope>
    <source>
        <strain evidence="4">FDF-1</strain>
    </source>
</reference>
<organism evidence="2 5">
    <name type="scientific">Methanohalophilus portucalensis FDF-1</name>
    <dbReference type="NCBI Taxonomy" id="523843"/>
    <lineage>
        <taxon>Archaea</taxon>
        <taxon>Methanobacteriati</taxon>
        <taxon>Methanobacteriota</taxon>
        <taxon>Stenosarchaea group</taxon>
        <taxon>Methanomicrobia</taxon>
        <taxon>Methanosarcinales</taxon>
        <taxon>Methanosarcinaceae</taxon>
        <taxon>Methanohalophilus</taxon>
    </lineage>
</organism>
<dbReference type="EMBL" id="JWTK01000007">
    <property type="protein sequence ID" value="OJH48628.1"/>
    <property type="molecule type" value="Genomic_DNA"/>
</dbReference>
<gene>
    <name evidence="3" type="ORF">EFE41_09445</name>
    <name evidence="2" type="ORF">MPF_1930</name>
    <name evidence="4" type="ORF">SAMN06264941_1489</name>
</gene>
<name>A0A1L9C2J0_9EURY</name>
<dbReference type="PANTHER" id="PTHR38755:SF1">
    <property type="entry name" value="METHYLENE-TETRAHYDROFOLATE REDUCTASE C-TERMINAL DOMAIN-CONTAINING PROTEIN"/>
    <property type="match status" value="1"/>
</dbReference>
<reference evidence="3 7" key="4">
    <citation type="submission" date="2018-10" db="EMBL/GenBank/DDBJ databases">
        <title>Cultivation of a novel Methanohalophilus strain from Kebrit Deep of the Red Sea and a genomic comparison of members of the genus Methanohalophilus.</title>
        <authorList>
            <person name="Guan Y."/>
            <person name="Ngugi D.K."/>
            <person name="Stingl U."/>
        </authorList>
    </citation>
    <scope>NUCLEOTIDE SEQUENCE [LARGE SCALE GENOMIC DNA]</scope>
    <source>
        <strain evidence="3 7">DSM 7471</strain>
    </source>
</reference>
<evidence type="ECO:0000313" key="4">
    <source>
        <dbReference type="EMBL" id="SMH40079.1"/>
    </source>
</evidence>
<dbReference type="EMBL" id="FXBN01000002">
    <property type="protein sequence ID" value="SMH40079.1"/>
    <property type="molecule type" value="Genomic_DNA"/>
</dbReference>
<proteinExistence type="predicted"/>